<dbReference type="PANTHER" id="PTHR41964">
    <property type="entry name" value="GLOBAL NITROGEN REGULATOR NRPR"/>
    <property type="match status" value="1"/>
</dbReference>
<dbReference type="InterPro" id="IPR002846">
    <property type="entry name" value="NRD"/>
</dbReference>
<accession>A0A424YRC8</accession>
<protein>
    <submittedName>
        <fullName evidence="3">DUF128 domain-containing protein</fullName>
    </submittedName>
</protein>
<evidence type="ECO:0000259" key="1">
    <source>
        <dbReference type="Pfam" id="PF01995"/>
    </source>
</evidence>
<feature type="non-terminal residue" evidence="3">
    <location>
        <position position="120"/>
    </location>
</feature>
<evidence type="ECO:0000313" key="4">
    <source>
        <dbReference type="Proteomes" id="UP000284763"/>
    </source>
</evidence>
<reference evidence="3 4" key="1">
    <citation type="submission" date="2018-08" db="EMBL/GenBank/DDBJ databases">
        <title>The metabolism and importance of syntrophic acetate oxidation coupled to methane or sulfide production in haloalkaline environments.</title>
        <authorList>
            <person name="Timmers P.H.A."/>
            <person name="Vavourakis C.D."/>
            <person name="Sorokin D.Y."/>
            <person name="Sinninghe Damste J.S."/>
            <person name="Muyzer G."/>
            <person name="Stams A.J.M."/>
            <person name="Plugge C.M."/>
        </authorList>
    </citation>
    <scope>NUCLEOTIDE SEQUENCE [LARGE SCALE GENOMIC DNA]</scope>
    <source>
        <strain evidence="3">MSAO_Arc3</strain>
    </source>
</reference>
<name>A0A424YRC8_9EURY</name>
<organism evidence="3 4">
    <name type="scientific">Methanosalsum natronophilum</name>
    <dbReference type="NCBI Taxonomy" id="768733"/>
    <lineage>
        <taxon>Archaea</taxon>
        <taxon>Methanobacteriati</taxon>
        <taxon>Methanobacteriota</taxon>
        <taxon>Stenosarchaea group</taxon>
        <taxon>Methanomicrobia</taxon>
        <taxon>Methanosarcinales</taxon>
        <taxon>Methanosarcinaceae</taxon>
        <taxon>Methanosalsum</taxon>
    </lineage>
</organism>
<dbReference type="Gene3D" id="3.30.70.1360">
    <property type="entry name" value="mj0159-like"/>
    <property type="match status" value="1"/>
</dbReference>
<dbReference type="InterPro" id="IPR036984">
    <property type="entry name" value="NrpR_dom_sf"/>
</dbReference>
<evidence type="ECO:0000313" key="3">
    <source>
        <dbReference type="EMBL" id="RQD81444.1"/>
    </source>
</evidence>
<sequence>MTDPDIERKLIEIMRIISESEKPVGARNIADELNTRGYNIGERAVRYHLRILDERGFTEKHGYAGRTITKHGTEELKEALITDRLGYVINRIDELIYLTDYDLYTKKGKVIVNLSYINEN</sequence>
<evidence type="ECO:0000259" key="2">
    <source>
        <dbReference type="Pfam" id="PF08461"/>
    </source>
</evidence>
<dbReference type="InterPro" id="IPR036390">
    <property type="entry name" value="WH_DNA-bd_sf"/>
</dbReference>
<proteinExistence type="predicted"/>
<dbReference type="AlphaFoldDB" id="A0A424YRC8"/>
<dbReference type="EMBL" id="QZAB01000511">
    <property type="protein sequence ID" value="RQD81444.1"/>
    <property type="molecule type" value="Genomic_DNA"/>
</dbReference>
<feature type="domain" description="Ribonuclease R winged-helix" evidence="2">
    <location>
        <begin position="11"/>
        <end position="76"/>
    </location>
</feature>
<dbReference type="InterPro" id="IPR038982">
    <property type="entry name" value="NrpR"/>
</dbReference>
<dbReference type="SUPFAM" id="SSF46785">
    <property type="entry name" value="Winged helix' DNA-binding domain"/>
    <property type="match status" value="1"/>
</dbReference>
<dbReference type="InterPro" id="IPR013668">
    <property type="entry name" value="RNase_R_HTH_12"/>
</dbReference>
<gene>
    <name evidence="3" type="ORF">D5R95_08070</name>
</gene>
<feature type="domain" description="NrpR regulatory" evidence="1">
    <location>
        <begin position="85"/>
        <end position="119"/>
    </location>
</feature>
<dbReference type="Pfam" id="PF08461">
    <property type="entry name" value="WHD_RNase_R"/>
    <property type="match status" value="1"/>
</dbReference>
<dbReference type="PANTHER" id="PTHR41964:SF1">
    <property type="entry name" value="GLOBAL NITROGEN REGULATOR NRPR"/>
    <property type="match status" value="1"/>
</dbReference>
<dbReference type="Proteomes" id="UP000284763">
    <property type="component" value="Unassembled WGS sequence"/>
</dbReference>
<dbReference type="Pfam" id="PF01995">
    <property type="entry name" value="NRD1_2"/>
    <property type="match status" value="1"/>
</dbReference>
<comment type="caution">
    <text evidence="3">The sequence shown here is derived from an EMBL/GenBank/DDBJ whole genome shotgun (WGS) entry which is preliminary data.</text>
</comment>